<dbReference type="InterPro" id="IPR038050">
    <property type="entry name" value="Neuro_actylchol_rec"/>
</dbReference>
<dbReference type="HOGENOM" id="CLU_018074_0_4_1"/>
<dbReference type="FunFam" id="2.70.170.10:FF:000028">
    <property type="entry name" value="AcetylCholine Receptor"/>
    <property type="match status" value="1"/>
</dbReference>
<dbReference type="eggNOG" id="KOG3645">
    <property type="taxonomic scope" value="Eukaryota"/>
</dbReference>
<reference evidence="9" key="3">
    <citation type="submission" date="2012-09" db="EMBL/GenBank/DDBJ databases">
        <authorList>
            <consortium name="VectorBase"/>
        </authorList>
    </citation>
    <scope>NUCLEOTIDE SEQUENCE</scope>
    <source>
        <strain evidence="9">Liverpool</strain>
    </source>
</reference>
<evidence type="ECO:0000256" key="4">
    <source>
        <dbReference type="ARBA" id="ARBA00023136"/>
    </source>
</evidence>
<dbReference type="PANTHER" id="PTHR18945">
    <property type="entry name" value="NEUROTRANSMITTER GATED ION CHANNEL"/>
    <property type="match status" value="1"/>
</dbReference>
<comment type="subcellular location">
    <subcellularLocation>
        <location evidence="1">Membrane</location>
        <topology evidence="1">Multi-pass membrane protein</topology>
    </subcellularLocation>
</comment>
<dbReference type="PhylomeDB" id="Q0IF56"/>
<dbReference type="Gene3D" id="1.20.58.390">
    <property type="entry name" value="Neurotransmitter-gated ion-channel transmembrane domain"/>
    <property type="match status" value="1"/>
</dbReference>
<evidence type="ECO:0000259" key="7">
    <source>
        <dbReference type="Pfam" id="PF02931"/>
    </source>
</evidence>
<dbReference type="PRINTS" id="PR00252">
    <property type="entry name" value="NRIONCHANNEL"/>
</dbReference>
<evidence type="ECO:0000256" key="3">
    <source>
        <dbReference type="ARBA" id="ARBA00022989"/>
    </source>
</evidence>
<keyword evidence="2 5" id="KW-0812">Transmembrane</keyword>
<dbReference type="OrthoDB" id="410315at2759"/>
<dbReference type="InterPro" id="IPR006201">
    <property type="entry name" value="Neur_channel"/>
</dbReference>
<dbReference type="STRING" id="7159.Q0IF56"/>
<dbReference type="Proteomes" id="UP000682892">
    <property type="component" value="Chromosome 2"/>
</dbReference>
<dbReference type="GeneID" id="5568075"/>
<evidence type="ECO:0000256" key="2">
    <source>
        <dbReference type="ARBA" id="ARBA00022692"/>
    </source>
</evidence>
<reference evidence="9" key="1">
    <citation type="submission" date="2005-10" db="EMBL/GenBank/DDBJ databases">
        <authorList>
            <person name="Loftus B.J."/>
            <person name="Nene V.M."/>
            <person name="Hannick L.I."/>
            <person name="Bidwell S."/>
            <person name="Haas B."/>
            <person name="Amedeo P."/>
            <person name="Orvis J."/>
            <person name="Wortman J.R."/>
            <person name="White O.R."/>
            <person name="Salzberg S."/>
            <person name="Shumway M."/>
            <person name="Koo H."/>
            <person name="Zhao Y."/>
            <person name="Holmes M."/>
            <person name="Miller J."/>
            <person name="Schatz M."/>
            <person name="Pop M."/>
            <person name="Pai G."/>
            <person name="Utterback T."/>
            <person name="Rogers Y.-H."/>
            <person name="Kravitz S."/>
            <person name="Fraser C.M."/>
        </authorList>
    </citation>
    <scope>NUCLEOTIDE SEQUENCE</scope>
    <source>
        <strain evidence="9">Liverpool</strain>
    </source>
</reference>
<dbReference type="Pfam" id="PF02931">
    <property type="entry name" value="Neur_chan_LBD"/>
    <property type="match status" value="1"/>
</dbReference>
<dbReference type="KEGG" id="aag:5568075"/>
<dbReference type="InterPro" id="IPR036734">
    <property type="entry name" value="Neur_chan_lig-bd_sf"/>
</dbReference>
<name>Q0IF56_AEDAE</name>
<dbReference type="InterPro" id="IPR006029">
    <property type="entry name" value="Neurotrans-gated_channel_TM"/>
</dbReference>
<gene>
    <name evidence="9" type="ORF">AAEL801212</name>
    <name evidence="9" type="ORF">AaeL_AAEL006526</name>
</gene>
<keyword evidence="3 5" id="KW-1133">Transmembrane helix</keyword>
<dbReference type="OMA" id="ILTQTSC"/>
<dbReference type="GO" id="GO:0016020">
    <property type="term" value="C:membrane"/>
    <property type="evidence" value="ECO:0007669"/>
    <property type="project" value="UniProtKB-SubCell"/>
</dbReference>
<evidence type="ECO:0000256" key="1">
    <source>
        <dbReference type="ARBA" id="ARBA00004141"/>
    </source>
</evidence>
<dbReference type="EMBL" id="CH477394">
    <property type="protein sequence ID" value="EAT41882.1"/>
    <property type="molecule type" value="Genomic_DNA"/>
</dbReference>
<dbReference type="Pfam" id="PF02932">
    <property type="entry name" value="Neur_chan_memb"/>
    <property type="match status" value="1"/>
</dbReference>
<proteinExistence type="predicted"/>
<feature type="domain" description="Neurotransmitter-gated ion-channel ligand-binding" evidence="7">
    <location>
        <begin position="35"/>
        <end position="237"/>
    </location>
</feature>
<keyword evidence="4 5" id="KW-0472">Membrane</keyword>
<dbReference type="VEuPathDB" id="VectorBase:AAEL006526"/>
<organism evidence="9 10">
    <name type="scientific">Aedes aegypti</name>
    <name type="common">Yellowfever mosquito</name>
    <name type="synonym">Culex aegypti</name>
    <dbReference type="NCBI Taxonomy" id="7159"/>
    <lineage>
        <taxon>Eukaryota</taxon>
        <taxon>Metazoa</taxon>
        <taxon>Ecdysozoa</taxon>
        <taxon>Arthropoda</taxon>
        <taxon>Hexapoda</taxon>
        <taxon>Insecta</taxon>
        <taxon>Pterygota</taxon>
        <taxon>Neoptera</taxon>
        <taxon>Endopterygota</taxon>
        <taxon>Diptera</taxon>
        <taxon>Nematocera</taxon>
        <taxon>Culicoidea</taxon>
        <taxon>Culicidae</taxon>
        <taxon>Culicinae</taxon>
        <taxon>Aedini</taxon>
        <taxon>Aedes</taxon>
        <taxon>Stegomyia</taxon>
    </lineage>
</organism>
<evidence type="ECO:0000256" key="6">
    <source>
        <dbReference type="SAM" id="SignalP"/>
    </source>
</evidence>
<dbReference type="CDD" id="cd18997">
    <property type="entry name" value="LGIC_ECD_nAChR"/>
    <property type="match status" value="1"/>
</dbReference>
<evidence type="ECO:0000259" key="8">
    <source>
        <dbReference type="Pfam" id="PF02932"/>
    </source>
</evidence>
<reference evidence="9" key="2">
    <citation type="journal article" date="2007" name="Science">
        <title>Genome sequence of Aedes aegypti, a major arbovirus vector.</title>
        <authorList>
            <person name="Nene V."/>
            <person name="Wortman J.R."/>
            <person name="Lawson D."/>
            <person name="Haas B."/>
            <person name="Kodira C."/>
            <person name="Tu Z.J."/>
            <person name="Loftus B."/>
            <person name="Xi Z."/>
            <person name="Megy K."/>
            <person name="Grabherr M."/>
            <person name="Ren Q."/>
            <person name="Zdobnov E.M."/>
            <person name="Lobo N.F."/>
            <person name="Campbell K.S."/>
            <person name="Brown S.E."/>
            <person name="Bonaldo M.F."/>
            <person name="Zhu J."/>
            <person name="Sinkins S.P."/>
            <person name="Hogenkamp D.G."/>
            <person name="Amedeo P."/>
            <person name="Arensburger P."/>
            <person name="Atkinson P.W."/>
            <person name="Bidwell S."/>
            <person name="Biedler J."/>
            <person name="Birney E."/>
            <person name="Bruggner R.V."/>
            <person name="Costas J."/>
            <person name="Coy M.R."/>
            <person name="Crabtree J."/>
            <person name="Crawford M."/>
            <person name="Debruyn B."/>
            <person name="Decaprio D."/>
            <person name="Eiglmeier K."/>
            <person name="Eisenstadt E."/>
            <person name="El-Dorry H."/>
            <person name="Gelbart W.M."/>
            <person name="Gomes S.L."/>
            <person name="Hammond M."/>
            <person name="Hannick L.I."/>
            <person name="Hogan J.R."/>
            <person name="Holmes M.H."/>
            <person name="Jaffe D."/>
            <person name="Johnston J.S."/>
            <person name="Kennedy R.C."/>
            <person name="Koo H."/>
            <person name="Kravitz S."/>
            <person name="Kriventseva E.V."/>
            <person name="Kulp D."/>
            <person name="Labutti K."/>
            <person name="Lee E."/>
            <person name="Li S."/>
            <person name="Lovin D.D."/>
            <person name="Mao C."/>
            <person name="Mauceli E."/>
            <person name="Menck C.F."/>
            <person name="Miller J.R."/>
            <person name="Montgomery P."/>
            <person name="Mori A."/>
            <person name="Nascimento A.L."/>
            <person name="Naveira H.F."/>
            <person name="Nusbaum C."/>
            <person name="O'leary S."/>
            <person name="Orvis J."/>
            <person name="Pertea M."/>
            <person name="Quesneville H."/>
            <person name="Reidenbach K.R."/>
            <person name="Rogers Y.H."/>
            <person name="Roth C.W."/>
            <person name="Schneider J.R."/>
            <person name="Schatz M."/>
            <person name="Shumway M."/>
            <person name="Stanke M."/>
            <person name="Stinson E.O."/>
            <person name="Tubio J.M."/>
            <person name="Vanzee J.P."/>
            <person name="Verjovski-Almeida S."/>
            <person name="Werner D."/>
            <person name="White O."/>
            <person name="Wyder S."/>
            <person name="Zeng Q."/>
            <person name="Zhao Q."/>
            <person name="Zhao Y."/>
            <person name="Hill C.A."/>
            <person name="Raikhel A.S."/>
            <person name="Soares M.B."/>
            <person name="Knudson D.L."/>
            <person name="Lee N.H."/>
            <person name="Galagan J."/>
            <person name="Salzberg S.L."/>
            <person name="Paulsen I.T."/>
            <person name="Dimopoulos G."/>
            <person name="Collins F.H."/>
            <person name="Birren B."/>
            <person name="Fraser-Liggett C.M."/>
            <person name="Severson D.W."/>
        </authorList>
    </citation>
    <scope>NUCLEOTIDE SEQUENCE [LARGE SCALE GENOMIC DNA]</scope>
    <source>
        <strain evidence="9">Liverpool</strain>
    </source>
</reference>
<feature type="transmembrane region" description="Helical" evidence="5">
    <location>
        <begin position="384"/>
        <end position="404"/>
    </location>
</feature>
<feature type="domain" description="Neurotransmitter-gated ion-channel transmembrane" evidence="8">
    <location>
        <begin position="247"/>
        <end position="338"/>
    </location>
</feature>
<feature type="signal peptide" evidence="6">
    <location>
        <begin position="1"/>
        <end position="16"/>
    </location>
</feature>
<dbReference type="Gene3D" id="2.70.170.10">
    <property type="entry name" value="Neurotransmitter-gated ion-channel ligand-binding domain"/>
    <property type="match status" value="1"/>
</dbReference>
<accession>Q0IF56</accession>
<feature type="transmembrane region" description="Helical" evidence="5">
    <location>
        <begin position="300"/>
        <end position="323"/>
    </location>
</feature>
<dbReference type="FunFam" id="1.20.58.390:FF:000092">
    <property type="entry name" value="Nicotinic acetylcholine receptor subunit alpha10"/>
    <property type="match status" value="1"/>
</dbReference>
<dbReference type="SUPFAM" id="SSF90112">
    <property type="entry name" value="Neurotransmitter-gated ion-channel transmembrane pore"/>
    <property type="match status" value="1"/>
</dbReference>
<dbReference type="PaxDb" id="7159-AAEL006526-PA"/>
<sequence>MRFSLLIVCLIVHCYADDASSNSNKPSGSQTWIDKLKNDLFVNYDRNLRPAEYYNVTNLDIGLTIWHVDIDEEKSILSLYGWVKMTWNDNKLKWNPSDYGNVEQFRYTPENVWKPDVVLYNNARGADNLHYGNTNVIIYNSGKVLWVPPTDFHSFCELNLRFWPFDYQRCFLKIGSWTYDELHLNMTTTEVNPEILWLVPNHKWSIRKVTVERHVKKYECCEEPYVDIQYNVTLQRHSATHKAIVVSPAFVIMLMALSVFWLPPQCGEKIVLNGIIALIITIFLIYFAQQLPAMSGNPPLIVTFYSTTFYLVAISTILSVIALRMTRNKHCRAVPRPLKGQLDGCLGSVLGVGNTSQLDDEKETVGEEVSVNSKQRDWCRLATLLDRLAFVVYLIVFVASIIYFTL</sequence>
<dbReference type="AlphaFoldDB" id="Q0IF56"/>
<feature type="chain" id="PRO_5030174984" evidence="6">
    <location>
        <begin position="17"/>
        <end position="406"/>
    </location>
</feature>
<dbReference type="GO" id="GO:0004888">
    <property type="term" value="F:transmembrane signaling receptor activity"/>
    <property type="evidence" value="ECO:0007669"/>
    <property type="project" value="InterPro"/>
</dbReference>
<feature type="transmembrane region" description="Helical" evidence="5">
    <location>
        <begin position="270"/>
        <end position="288"/>
    </location>
</feature>
<evidence type="ECO:0000313" key="9">
    <source>
        <dbReference type="EMBL" id="EAT41882.1"/>
    </source>
</evidence>
<evidence type="ECO:0000256" key="5">
    <source>
        <dbReference type="SAM" id="Phobius"/>
    </source>
</evidence>
<dbReference type="GO" id="GO:0005230">
    <property type="term" value="F:extracellular ligand-gated monoatomic ion channel activity"/>
    <property type="evidence" value="ECO:0007669"/>
    <property type="project" value="InterPro"/>
</dbReference>
<evidence type="ECO:0000313" key="10">
    <source>
        <dbReference type="Proteomes" id="UP000682892"/>
    </source>
</evidence>
<keyword evidence="6" id="KW-0732">Signal</keyword>
<protein>
    <submittedName>
        <fullName evidence="9">AAEL006526-PA</fullName>
    </submittedName>
</protein>
<feature type="transmembrane region" description="Helical" evidence="5">
    <location>
        <begin position="243"/>
        <end position="263"/>
    </location>
</feature>
<dbReference type="InterPro" id="IPR036719">
    <property type="entry name" value="Neuro-gated_channel_TM_sf"/>
</dbReference>
<dbReference type="InterPro" id="IPR006202">
    <property type="entry name" value="Neur_chan_lig-bd"/>
</dbReference>
<dbReference type="CDD" id="cd19051">
    <property type="entry name" value="LGIC_TM_cation"/>
    <property type="match status" value="1"/>
</dbReference>
<dbReference type="SUPFAM" id="SSF63712">
    <property type="entry name" value="Nicotinic receptor ligand binding domain-like"/>
    <property type="match status" value="1"/>
</dbReference>